<accession>A0AAV7RF05</accession>
<protein>
    <recommendedName>
        <fullName evidence="3">Reverse transcriptase domain-containing protein</fullName>
    </recommendedName>
</protein>
<dbReference type="AlphaFoldDB" id="A0AAV7RF05"/>
<name>A0AAV7RF05_PLEWA</name>
<gene>
    <name evidence="1" type="ORF">NDU88_003696</name>
</gene>
<dbReference type="EMBL" id="JANPWB010000009">
    <property type="protein sequence ID" value="KAJ1150909.1"/>
    <property type="molecule type" value="Genomic_DNA"/>
</dbReference>
<evidence type="ECO:0000313" key="1">
    <source>
        <dbReference type="EMBL" id="KAJ1150909.1"/>
    </source>
</evidence>
<dbReference type="Proteomes" id="UP001066276">
    <property type="component" value="Chromosome 5"/>
</dbReference>
<evidence type="ECO:0008006" key="3">
    <source>
        <dbReference type="Google" id="ProtNLM"/>
    </source>
</evidence>
<reference evidence="1" key="1">
    <citation type="journal article" date="2022" name="bioRxiv">
        <title>Sequencing and chromosome-scale assembly of the giantPleurodeles waltlgenome.</title>
        <authorList>
            <person name="Brown T."/>
            <person name="Elewa A."/>
            <person name="Iarovenko S."/>
            <person name="Subramanian E."/>
            <person name="Araus A.J."/>
            <person name="Petzold A."/>
            <person name="Susuki M."/>
            <person name="Suzuki K.-i.T."/>
            <person name="Hayashi T."/>
            <person name="Toyoda A."/>
            <person name="Oliveira C."/>
            <person name="Osipova E."/>
            <person name="Leigh N.D."/>
            <person name="Simon A."/>
            <person name="Yun M.H."/>
        </authorList>
    </citation>
    <scope>NUCLEOTIDE SEQUENCE</scope>
    <source>
        <strain evidence="1">20211129_DDA</strain>
        <tissue evidence="1">Liver</tissue>
    </source>
</reference>
<evidence type="ECO:0000313" key="2">
    <source>
        <dbReference type="Proteomes" id="UP001066276"/>
    </source>
</evidence>
<proteinExistence type="predicted"/>
<keyword evidence="2" id="KW-1185">Reference proteome</keyword>
<comment type="caution">
    <text evidence="1">The sequence shown here is derived from an EMBL/GenBank/DDBJ whole genome shotgun (WGS) entry which is preliminary data.</text>
</comment>
<sequence>MGRTLKALGLSDFICDVVTTMYRDISSMVLVNRWETDLFFVLLGVRHGCPLSPLLIICVIEHRTKCITQNQNIRGVTVTPSNGKGKVKCSLYTDYVLIYCVDRHSVKELERTSIEFRKASGPKLNSATSETLLFGQKAPTRGSMPFLINLVFMKIFGVWFGRQGAEEKTWEERLAK</sequence>
<organism evidence="1 2">
    <name type="scientific">Pleurodeles waltl</name>
    <name type="common">Iberian ribbed newt</name>
    <dbReference type="NCBI Taxonomy" id="8319"/>
    <lineage>
        <taxon>Eukaryota</taxon>
        <taxon>Metazoa</taxon>
        <taxon>Chordata</taxon>
        <taxon>Craniata</taxon>
        <taxon>Vertebrata</taxon>
        <taxon>Euteleostomi</taxon>
        <taxon>Amphibia</taxon>
        <taxon>Batrachia</taxon>
        <taxon>Caudata</taxon>
        <taxon>Salamandroidea</taxon>
        <taxon>Salamandridae</taxon>
        <taxon>Pleurodelinae</taxon>
        <taxon>Pleurodeles</taxon>
    </lineage>
</organism>